<feature type="signal peptide" evidence="1">
    <location>
        <begin position="1"/>
        <end position="21"/>
    </location>
</feature>
<evidence type="ECO:0008006" key="4">
    <source>
        <dbReference type="Google" id="ProtNLM"/>
    </source>
</evidence>
<comment type="caution">
    <text evidence="2">The sequence shown here is derived from an EMBL/GenBank/DDBJ whole genome shotgun (WGS) entry which is preliminary data.</text>
</comment>
<organism evidence="2 3">
    <name type="scientific">Chaetomium fimeti</name>
    <dbReference type="NCBI Taxonomy" id="1854472"/>
    <lineage>
        <taxon>Eukaryota</taxon>
        <taxon>Fungi</taxon>
        <taxon>Dikarya</taxon>
        <taxon>Ascomycota</taxon>
        <taxon>Pezizomycotina</taxon>
        <taxon>Sordariomycetes</taxon>
        <taxon>Sordariomycetidae</taxon>
        <taxon>Sordariales</taxon>
        <taxon>Chaetomiaceae</taxon>
        <taxon>Chaetomium</taxon>
    </lineage>
</organism>
<keyword evidence="1" id="KW-0732">Signal</keyword>
<evidence type="ECO:0000313" key="2">
    <source>
        <dbReference type="EMBL" id="KAK3297783.1"/>
    </source>
</evidence>
<dbReference type="SUPFAM" id="SSF117281">
    <property type="entry name" value="Kelch motif"/>
    <property type="match status" value="1"/>
</dbReference>
<dbReference type="SMART" id="SM00612">
    <property type="entry name" value="Kelch"/>
    <property type="match status" value="4"/>
</dbReference>
<reference evidence="2" key="2">
    <citation type="submission" date="2023-06" db="EMBL/GenBank/DDBJ databases">
        <authorList>
            <consortium name="Lawrence Berkeley National Laboratory"/>
            <person name="Haridas S."/>
            <person name="Hensen N."/>
            <person name="Bonometti L."/>
            <person name="Westerberg I."/>
            <person name="Brannstrom I.O."/>
            <person name="Guillou S."/>
            <person name="Cros-Aarteil S."/>
            <person name="Calhoun S."/>
            <person name="Kuo A."/>
            <person name="Mondo S."/>
            <person name="Pangilinan J."/>
            <person name="Riley R."/>
            <person name="Labutti K."/>
            <person name="Andreopoulos B."/>
            <person name="Lipzen A."/>
            <person name="Chen C."/>
            <person name="Yanf M."/>
            <person name="Daum C."/>
            <person name="Ng V."/>
            <person name="Clum A."/>
            <person name="Steindorff A."/>
            <person name="Ohm R."/>
            <person name="Martin F."/>
            <person name="Silar P."/>
            <person name="Natvig D."/>
            <person name="Lalanne C."/>
            <person name="Gautier V."/>
            <person name="Ament-Velasquez S.L."/>
            <person name="Kruys A."/>
            <person name="Hutchinson M.I."/>
            <person name="Powell A.J."/>
            <person name="Barry K."/>
            <person name="Miller A.N."/>
            <person name="Grigoriev I.V."/>
            <person name="Debuchy R."/>
            <person name="Gladieux P."/>
            <person name="Thoren M.H."/>
            <person name="Johannesson H."/>
        </authorList>
    </citation>
    <scope>NUCLEOTIDE SEQUENCE</scope>
    <source>
        <strain evidence="2">CBS 168.71</strain>
    </source>
</reference>
<dbReference type="Proteomes" id="UP001278766">
    <property type="component" value="Unassembled WGS sequence"/>
</dbReference>
<dbReference type="PANTHER" id="PTHR45632:SF24">
    <property type="entry name" value="GALACTOSE OXIDASE"/>
    <property type="match status" value="1"/>
</dbReference>
<sequence length="351" mass="36853">MKFTAQTLGLLAGLQSALVSGKPCGPHRPHWKTLAPIPINPRQEHTTLALNTTHLAILGGIVPTPTPSLYATTPLLQLYNTLTNTWHPTPLPPLPVPLNHPNAAAVAGRIYLLGGLDDEGADGIWRGTGRSWVYDFDSQGWSELPELPGVARGSAAVGVDEATGRVYLAGGMTQLPLVEGAGIQESVDVVSVFDTRAGEWVAEGAVAPLPGRRDHAGVVVVDGVMYVLGGRDQGQLNVRGEVFALDFGRVEEGWVTKEGRMPTARGGVCAGAVGGKVYVFGGEGNPVEGSEGVFDQVEAYDTKTDTWEKLGKMEVPRHGTYAAALGGGVYIPGGGIKLGGAPVDTFNVYYP</sequence>
<name>A0AAE0LUA6_9PEZI</name>
<dbReference type="RefSeq" id="XP_062661297.1">
    <property type="nucleotide sequence ID" value="XM_062808016.1"/>
</dbReference>
<dbReference type="EMBL" id="JAUEPN010000003">
    <property type="protein sequence ID" value="KAK3297783.1"/>
    <property type="molecule type" value="Genomic_DNA"/>
</dbReference>
<keyword evidence="3" id="KW-1185">Reference proteome</keyword>
<dbReference type="Gene3D" id="2.120.10.80">
    <property type="entry name" value="Kelch-type beta propeller"/>
    <property type="match status" value="2"/>
</dbReference>
<feature type="chain" id="PRO_5042217493" description="Galactose oxidase" evidence="1">
    <location>
        <begin position="22"/>
        <end position="351"/>
    </location>
</feature>
<dbReference type="GeneID" id="87844964"/>
<dbReference type="AlphaFoldDB" id="A0AAE0LUA6"/>
<evidence type="ECO:0000256" key="1">
    <source>
        <dbReference type="SAM" id="SignalP"/>
    </source>
</evidence>
<dbReference type="Pfam" id="PF24681">
    <property type="entry name" value="Kelch_KLHDC2_KLHL20_DRC7"/>
    <property type="match status" value="1"/>
</dbReference>
<dbReference type="InterPro" id="IPR006652">
    <property type="entry name" value="Kelch_1"/>
</dbReference>
<dbReference type="PANTHER" id="PTHR45632">
    <property type="entry name" value="LD33804P"/>
    <property type="match status" value="1"/>
</dbReference>
<dbReference type="InterPro" id="IPR015915">
    <property type="entry name" value="Kelch-typ_b-propeller"/>
</dbReference>
<protein>
    <recommendedName>
        <fullName evidence="4">Galactose oxidase</fullName>
    </recommendedName>
</protein>
<reference evidence="2" key="1">
    <citation type="journal article" date="2023" name="Mol. Phylogenet. Evol.">
        <title>Genome-scale phylogeny and comparative genomics of the fungal order Sordariales.</title>
        <authorList>
            <person name="Hensen N."/>
            <person name="Bonometti L."/>
            <person name="Westerberg I."/>
            <person name="Brannstrom I.O."/>
            <person name="Guillou S."/>
            <person name="Cros-Aarteil S."/>
            <person name="Calhoun S."/>
            <person name="Haridas S."/>
            <person name="Kuo A."/>
            <person name="Mondo S."/>
            <person name="Pangilinan J."/>
            <person name="Riley R."/>
            <person name="LaButti K."/>
            <person name="Andreopoulos B."/>
            <person name="Lipzen A."/>
            <person name="Chen C."/>
            <person name="Yan M."/>
            <person name="Daum C."/>
            <person name="Ng V."/>
            <person name="Clum A."/>
            <person name="Steindorff A."/>
            <person name="Ohm R.A."/>
            <person name="Martin F."/>
            <person name="Silar P."/>
            <person name="Natvig D.O."/>
            <person name="Lalanne C."/>
            <person name="Gautier V."/>
            <person name="Ament-Velasquez S.L."/>
            <person name="Kruys A."/>
            <person name="Hutchinson M.I."/>
            <person name="Powell A.J."/>
            <person name="Barry K."/>
            <person name="Miller A.N."/>
            <person name="Grigoriev I.V."/>
            <person name="Debuchy R."/>
            <person name="Gladieux P."/>
            <person name="Hiltunen Thoren M."/>
            <person name="Johannesson H."/>
        </authorList>
    </citation>
    <scope>NUCLEOTIDE SEQUENCE</scope>
    <source>
        <strain evidence="2">CBS 168.71</strain>
    </source>
</reference>
<evidence type="ECO:0000313" key="3">
    <source>
        <dbReference type="Proteomes" id="UP001278766"/>
    </source>
</evidence>
<gene>
    <name evidence="2" type="ORF">B0H64DRAFT_473845</name>
</gene>
<proteinExistence type="predicted"/>
<accession>A0AAE0LUA6</accession>